<comment type="function">
    <text evidence="6">Diadenylate cyclase that catalyzes the condensation of 2 ATP molecules into cyclic di-AMP (c-di-AMP). c-di-AMP is a second messenger for intracellular signal transduction involved in the control of important regulatory processes such as osmoregulation.</text>
</comment>
<dbReference type="KEGG" id="mmet:MCMEM_1880"/>
<keyword evidence="2 6" id="KW-0808">Transferase</keyword>
<comment type="cofactor">
    <cofactor evidence="6">
        <name>Mn(2+)</name>
        <dbReference type="ChEBI" id="CHEBI:29035"/>
    </cofactor>
</comment>
<keyword evidence="9" id="KW-1185">Reference proteome</keyword>
<keyword evidence="6" id="KW-0464">Manganese</keyword>
<protein>
    <recommendedName>
        <fullName evidence="6">Diadenylate cyclase</fullName>
        <shortName evidence="6">DAC</shortName>
        <ecNumber evidence="6">2.7.7.85</ecNumber>
    </recommendedName>
    <alternativeName>
        <fullName evidence="6">Cyclic-di-AMP synthase</fullName>
        <shortName evidence="6">c-di-AMP synthase</shortName>
    </alternativeName>
</protein>
<dbReference type="Proteomes" id="UP000033048">
    <property type="component" value="Chromosome"/>
</dbReference>
<name>A0A0E3ST61_METMT</name>
<feature type="domain" description="DAC" evidence="7">
    <location>
        <begin position="123"/>
        <end position="285"/>
    </location>
</feature>
<organism evidence="8 9">
    <name type="scientific">Methanococcoides methylutens MM1</name>
    <dbReference type="NCBI Taxonomy" id="1434104"/>
    <lineage>
        <taxon>Archaea</taxon>
        <taxon>Methanobacteriati</taxon>
        <taxon>Methanobacteriota</taxon>
        <taxon>Stenosarchaea group</taxon>
        <taxon>Methanomicrobia</taxon>
        <taxon>Methanosarcinales</taxon>
        <taxon>Methanosarcinaceae</taxon>
        <taxon>Methanococcoides</taxon>
    </lineage>
</organism>
<keyword evidence="5 6" id="KW-0067">ATP-binding</keyword>
<evidence type="ECO:0000313" key="9">
    <source>
        <dbReference type="Proteomes" id="UP000033048"/>
    </source>
</evidence>
<dbReference type="OrthoDB" id="85944at2157"/>
<dbReference type="InterPro" id="IPR014499">
    <property type="entry name" value="DAC_DacZ"/>
</dbReference>
<dbReference type="RefSeq" id="WP_048205963.1">
    <property type="nucleotide sequence ID" value="NZ_CP009518.1"/>
</dbReference>
<dbReference type="Pfam" id="PF21754">
    <property type="entry name" value="DacZ_A"/>
    <property type="match status" value="1"/>
</dbReference>
<dbReference type="GO" id="GO:0030145">
    <property type="term" value="F:manganese ion binding"/>
    <property type="evidence" value="ECO:0007669"/>
    <property type="project" value="UniProtKB-UniRule"/>
</dbReference>
<evidence type="ECO:0000256" key="1">
    <source>
        <dbReference type="ARBA" id="ARBA00000877"/>
    </source>
</evidence>
<dbReference type="PROSITE" id="PS51794">
    <property type="entry name" value="DAC"/>
    <property type="match status" value="1"/>
</dbReference>
<dbReference type="PANTHER" id="PTHR34185:SF1">
    <property type="entry name" value="DIADENYLATE CYCLASE"/>
    <property type="match status" value="1"/>
</dbReference>
<evidence type="ECO:0000256" key="3">
    <source>
        <dbReference type="ARBA" id="ARBA00022695"/>
    </source>
</evidence>
<sequence>MDTNTTAKVLAGHAVRIAEELRAPAIIVSGEIELEDFETDIPIYYVTRRQKSIIDNLISDTVDEGDHLKKIIEPINRETSGNVQYIEEAAAIEHIIGELREGTIVGLIQTKESSAIVIHEISQSPLIRILQECEERIEPEVMRAALTIAFDIAASGREGHKIGTAFILGDTEEVMERSHQMILNPYAGHKDEHRNILVKKNWESIKEFALLDGIFVISEEGLVHAAGRYLDVDAKDIDIEKGLGGRHVSAAAITRDTFAIAVTISESGGTVRVYMDGKELLCLDYIERPVLGNARQRLQ</sequence>
<dbReference type="AlphaFoldDB" id="A0A0E3ST61"/>
<evidence type="ECO:0000256" key="6">
    <source>
        <dbReference type="HAMAP-Rule" id="MF_00840"/>
    </source>
</evidence>
<dbReference type="InterPro" id="IPR048546">
    <property type="entry name" value="DacZ_A"/>
</dbReference>
<reference evidence="8 9" key="1">
    <citation type="submission" date="2014-07" db="EMBL/GenBank/DDBJ databases">
        <title>Methanogenic archaea and the global carbon cycle.</title>
        <authorList>
            <person name="Henriksen J.R."/>
            <person name="Luke J."/>
            <person name="Reinhart S."/>
            <person name="Benedict M.N."/>
            <person name="Youngblut N.D."/>
            <person name="Metcalf M.E."/>
            <person name="Whitaker R.J."/>
            <person name="Metcalf W.W."/>
        </authorList>
    </citation>
    <scope>NUCLEOTIDE SEQUENCE [LARGE SCALE GENOMIC DNA]</scope>
    <source>
        <strain evidence="8 9">MM1</strain>
    </source>
</reference>
<dbReference type="EC" id="2.7.7.85" evidence="6"/>
<dbReference type="Pfam" id="PF02457">
    <property type="entry name" value="DAC"/>
    <property type="match status" value="1"/>
</dbReference>
<dbReference type="PANTHER" id="PTHR34185">
    <property type="entry name" value="DIADENYLATE CYCLASE"/>
    <property type="match status" value="1"/>
</dbReference>
<dbReference type="InterPro" id="IPR050338">
    <property type="entry name" value="DisA"/>
</dbReference>
<dbReference type="GO" id="GO:0106408">
    <property type="term" value="F:diadenylate cyclase activity"/>
    <property type="evidence" value="ECO:0007669"/>
    <property type="project" value="UniProtKB-EC"/>
</dbReference>
<gene>
    <name evidence="6" type="primary">dacZ</name>
    <name evidence="8" type="ORF">MCMEM_1880</name>
</gene>
<dbReference type="HAMAP" id="MF_00840">
    <property type="entry name" value="DacZ"/>
    <property type="match status" value="1"/>
</dbReference>
<evidence type="ECO:0000256" key="4">
    <source>
        <dbReference type="ARBA" id="ARBA00022741"/>
    </source>
</evidence>
<dbReference type="PIRSF" id="PIRSF019073">
    <property type="entry name" value="UCP019073"/>
    <property type="match status" value="1"/>
</dbReference>
<dbReference type="InterPro" id="IPR036888">
    <property type="entry name" value="DNA_integrity_DisA_N_sf"/>
</dbReference>
<proteinExistence type="inferred from homology"/>
<comment type="similarity">
    <text evidence="6">Belongs to the adenylate cyclase family. DacZ subfamily.</text>
</comment>
<keyword evidence="3 6" id="KW-0548">Nucleotidyltransferase</keyword>
<evidence type="ECO:0000256" key="2">
    <source>
        <dbReference type="ARBA" id="ARBA00022679"/>
    </source>
</evidence>
<dbReference type="EMBL" id="CP009518">
    <property type="protein sequence ID" value="AKB85933.1"/>
    <property type="molecule type" value="Genomic_DNA"/>
</dbReference>
<accession>A0A0E3ST61</accession>
<dbReference type="Gene3D" id="3.40.1700.10">
    <property type="entry name" value="DNA integrity scanning protein, DisA, N-terminal domain"/>
    <property type="match status" value="1"/>
</dbReference>
<dbReference type="GO" id="GO:0005524">
    <property type="term" value="F:ATP binding"/>
    <property type="evidence" value="ECO:0007669"/>
    <property type="project" value="UniProtKB-UniRule"/>
</dbReference>
<dbReference type="HOGENOM" id="CLU_063222_0_0_2"/>
<dbReference type="GO" id="GO:0004016">
    <property type="term" value="F:adenylate cyclase activity"/>
    <property type="evidence" value="ECO:0007669"/>
    <property type="project" value="UniProtKB-UniRule"/>
</dbReference>
<dbReference type="GeneID" id="24894455"/>
<comment type="catalytic activity">
    <reaction evidence="1 6">
        <text>2 ATP = 3',3'-c-di-AMP + 2 diphosphate</text>
        <dbReference type="Rhea" id="RHEA:35655"/>
        <dbReference type="ChEBI" id="CHEBI:30616"/>
        <dbReference type="ChEBI" id="CHEBI:33019"/>
        <dbReference type="ChEBI" id="CHEBI:71500"/>
        <dbReference type="EC" id="2.7.7.85"/>
    </reaction>
</comment>
<dbReference type="PATRIC" id="fig|1434104.5.peg.2040"/>
<dbReference type="FunFam" id="3.40.1700.10:FF:000005">
    <property type="entry name" value="Diadenylate cyclase"/>
    <property type="match status" value="1"/>
</dbReference>
<evidence type="ECO:0000259" key="7">
    <source>
        <dbReference type="PROSITE" id="PS51794"/>
    </source>
</evidence>
<dbReference type="InterPro" id="IPR003390">
    <property type="entry name" value="DNA_integrity_scan_DisA_N"/>
</dbReference>
<keyword evidence="4 6" id="KW-0547">Nucleotide-binding</keyword>
<dbReference type="SUPFAM" id="SSF143597">
    <property type="entry name" value="YojJ-like"/>
    <property type="match status" value="1"/>
</dbReference>
<dbReference type="STRING" id="1434104.MCMEM_1880"/>
<evidence type="ECO:0000313" key="8">
    <source>
        <dbReference type="EMBL" id="AKB85933.1"/>
    </source>
</evidence>
<evidence type="ECO:0000256" key="5">
    <source>
        <dbReference type="ARBA" id="ARBA00022840"/>
    </source>
</evidence>